<dbReference type="Gene3D" id="3.40.190.10">
    <property type="entry name" value="Periplasmic binding protein-like II"/>
    <property type="match status" value="2"/>
</dbReference>
<sequence>MKRSLLFTVAFGLAALLGTTSCTSNNATQAEVKTQQEIKLGGSSSTHTAIKLLGEAYAIQNQNVKFTFLPKGQSGSGIAGVKQGLRDVAGVSRKLKLDEDDGSINYKQLATDGLVVATHPSVKGISNLTTQQLKAIYSGAVTNWQELGGPNEEIIVLDRPEDESAKRLLRKHYLGKELKNAPKAAIMRYEPELINALQNTPYSIGTFSLAYTISNKLPVNRLSLNNIEPTQANIKSGKYSMVRSIGVVWNKKPSEITQKYLDFAFSKKGAEILNNSGFVPSTDK</sequence>
<proteinExistence type="predicted"/>
<dbReference type="OrthoDB" id="9790048at2"/>
<evidence type="ECO:0000313" key="5">
    <source>
        <dbReference type="Proteomes" id="UP000218418"/>
    </source>
</evidence>
<keyword evidence="1 2" id="KW-0732">Signal</keyword>
<feature type="signal peptide" evidence="2">
    <location>
        <begin position="1"/>
        <end position="26"/>
    </location>
</feature>
<evidence type="ECO:0000256" key="2">
    <source>
        <dbReference type="SAM" id="SignalP"/>
    </source>
</evidence>
<dbReference type="InterPro" id="IPR024370">
    <property type="entry name" value="PBP_domain"/>
</dbReference>
<reference evidence="4 5" key="1">
    <citation type="submission" date="2017-06" db="EMBL/GenBank/DDBJ databases">
        <title>Genome sequencing of cyanobaciteial culture collection at National Institute for Environmental Studies (NIES).</title>
        <authorList>
            <person name="Hirose Y."/>
            <person name="Shimura Y."/>
            <person name="Fujisawa T."/>
            <person name="Nakamura Y."/>
            <person name="Kawachi M."/>
        </authorList>
    </citation>
    <scope>NUCLEOTIDE SEQUENCE [LARGE SCALE GENOMIC DNA]</scope>
    <source>
        <strain evidence="4 5">NIES-267</strain>
    </source>
</reference>
<dbReference type="Proteomes" id="UP000218418">
    <property type="component" value="Chromosome"/>
</dbReference>
<dbReference type="Pfam" id="PF12849">
    <property type="entry name" value="PBP_like_2"/>
    <property type="match status" value="1"/>
</dbReference>
<dbReference type="PANTHER" id="PTHR30570">
    <property type="entry name" value="PERIPLASMIC PHOSPHATE BINDING COMPONENT OF PHOSPHATE ABC TRANSPORTER"/>
    <property type="match status" value="1"/>
</dbReference>
<keyword evidence="5" id="KW-1185">Reference proteome</keyword>
<dbReference type="InterPro" id="IPR050811">
    <property type="entry name" value="Phosphate_ABC_transporter"/>
</dbReference>
<evidence type="ECO:0000259" key="3">
    <source>
        <dbReference type="Pfam" id="PF12849"/>
    </source>
</evidence>
<accession>A0A1Z4LYS4</accession>
<dbReference type="SUPFAM" id="SSF53850">
    <property type="entry name" value="Periplasmic binding protein-like II"/>
    <property type="match status" value="1"/>
</dbReference>
<evidence type="ECO:0000256" key="1">
    <source>
        <dbReference type="ARBA" id="ARBA00022729"/>
    </source>
</evidence>
<dbReference type="AlphaFoldDB" id="A0A1Z4LYS4"/>
<feature type="chain" id="PRO_5012757688" evidence="2">
    <location>
        <begin position="27"/>
        <end position="284"/>
    </location>
</feature>
<organism evidence="4 5">
    <name type="scientific">Calothrix parasitica NIES-267</name>
    <dbReference type="NCBI Taxonomy" id="1973488"/>
    <lineage>
        <taxon>Bacteria</taxon>
        <taxon>Bacillati</taxon>
        <taxon>Cyanobacteriota</taxon>
        <taxon>Cyanophyceae</taxon>
        <taxon>Nostocales</taxon>
        <taxon>Calotrichaceae</taxon>
        <taxon>Calothrix</taxon>
    </lineage>
</organism>
<dbReference type="PROSITE" id="PS51257">
    <property type="entry name" value="PROKAR_LIPOPROTEIN"/>
    <property type="match status" value="1"/>
</dbReference>
<name>A0A1Z4LYS4_9CYAN</name>
<dbReference type="PANTHER" id="PTHR30570:SF1">
    <property type="entry name" value="PHOSPHATE-BINDING PROTEIN PSTS"/>
    <property type="match status" value="1"/>
</dbReference>
<evidence type="ECO:0000313" key="4">
    <source>
        <dbReference type="EMBL" id="BAY86395.1"/>
    </source>
</evidence>
<gene>
    <name evidence="4" type="ORF">NIES267_59020</name>
</gene>
<feature type="domain" description="PBP" evidence="3">
    <location>
        <begin position="28"/>
        <end position="267"/>
    </location>
</feature>
<dbReference type="EMBL" id="AP018227">
    <property type="protein sequence ID" value="BAY86395.1"/>
    <property type="molecule type" value="Genomic_DNA"/>
</dbReference>
<protein>
    <submittedName>
        <fullName evidence="4">Phosphate ABC transporter periplasmic phosphate-binding protein</fullName>
    </submittedName>
</protein>